<protein>
    <submittedName>
        <fullName evidence="2">Uncharacterized protein</fullName>
    </submittedName>
</protein>
<proteinExistence type="predicted"/>
<feature type="signal peptide" evidence="1">
    <location>
        <begin position="1"/>
        <end position="21"/>
    </location>
</feature>
<dbReference type="EMBL" id="JBBNAE010000011">
    <property type="protein sequence ID" value="KAK9084712.1"/>
    <property type="molecule type" value="Genomic_DNA"/>
</dbReference>
<comment type="caution">
    <text evidence="2">The sequence shown here is derived from an EMBL/GenBank/DDBJ whole genome shotgun (WGS) entry which is preliminary data.</text>
</comment>
<dbReference type="AlphaFoldDB" id="A0AAP0E4L5"/>
<feature type="chain" id="PRO_5043047346" evidence="1">
    <location>
        <begin position="22"/>
        <end position="103"/>
    </location>
</feature>
<evidence type="ECO:0000313" key="3">
    <source>
        <dbReference type="Proteomes" id="UP001417504"/>
    </source>
</evidence>
<accession>A0AAP0E4L5</accession>
<reference evidence="2 3" key="1">
    <citation type="submission" date="2024-01" db="EMBL/GenBank/DDBJ databases">
        <title>Genome assemblies of Stephania.</title>
        <authorList>
            <person name="Yang L."/>
        </authorList>
    </citation>
    <scope>NUCLEOTIDE SEQUENCE [LARGE SCALE GENOMIC DNA]</scope>
    <source>
        <strain evidence="2">QJT</strain>
        <tissue evidence="2">Leaf</tissue>
    </source>
</reference>
<keyword evidence="3" id="KW-1185">Reference proteome</keyword>
<keyword evidence="1" id="KW-0732">Signal</keyword>
<name>A0AAP0E4L5_9MAGN</name>
<gene>
    <name evidence="2" type="ORF">Sjap_025123</name>
</gene>
<evidence type="ECO:0000256" key="1">
    <source>
        <dbReference type="SAM" id="SignalP"/>
    </source>
</evidence>
<evidence type="ECO:0000313" key="2">
    <source>
        <dbReference type="EMBL" id="KAK9084712.1"/>
    </source>
</evidence>
<organism evidence="2 3">
    <name type="scientific">Stephania japonica</name>
    <dbReference type="NCBI Taxonomy" id="461633"/>
    <lineage>
        <taxon>Eukaryota</taxon>
        <taxon>Viridiplantae</taxon>
        <taxon>Streptophyta</taxon>
        <taxon>Embryophyta</taxon>
        <taxon>Tracheophyta</taxon>
        <taxon>Spermatophyta</taxon>
        <taxon>Magnoliopsida</taxon>
        <taxon>Ranunculales</taxon>
        <taxon>Menispermaceae</taxon>
        <taxon>Menispermoideae</taxon>
        <taxon>Cissampelideae</taxon>
        <taxon>Stephania</taxon>
    </lineage>
</organism>
<dbReference type="Proteomes" id="UP001417504">
    <property type="component" value="Unassembled WGS sequence"/>
</dbReference>
<sequence length="103" mass="11355">MAKGMSFRLVVLMMIIMLMISSRIVILSEACSHQRANNGCKDCVSEQMKYTCPSCVPILRCAARCLWSGSSQAKCVMKCDCGGGKPRLLDCRKCMVRCKCSCS</sequence>